<dbReference type="EMBL" id="JAHHIF010000046">
    <property type="protein sequence ID" value="MBW4547679.1"/>
    <property type="molecule type" value="Genomic_DNA"/>
</dbReference>
<feature type="domain" description="CopG-like ribbon-helix-helix" evidence="2">
    <location>
        <begin position="8"/>
        <end position="49"/>
    </location>
</feature>
<reference evidence="3" key="1">
    <citation type="submission" date="2021-05" db="EMBL/GenBank/DDBJ databases">
        <authorList>
            <person name="Pietrasiak N."/>
            <person name="Ward R."/>
            <person name="Stajich J.E."/>
            <person name="Kurbessoian T."/>
        </authorList>
    </citation>
    <scope>NUCLEOTIDE SEQUENCE</scope>
    <source>
        <strain evidence="3">CPER-KK1</strain>
    </source>
</reference>
<evidence type="ECO:0000256" key="1">
    <source>
        <dbReference type="SAM" id="MobiDB-lite"/>
    </source>
</evidence>
<comment type="caution">
    <text evidence="3">The sequence shown here is derived from an EMBL/GenBank/DDBJ whole genome shotgun (WGS) entry which is preliminary data.</text>
</comment>
<feature type="region of interest" description="Disordered" evidence="1">
    <location>
        <begin position="49"/>
        <end position="75"/>
    </location>
</feature>
<evidence type="ECO:0000313" key="4">
    <source>
        <dbReference type="Proteomes" id="UP000753908"/>
    </source>
</evidence>
<accession>A0A951UC79</accession>
<organism evidence="3 4">
    <name type="scientific">Symplocastrum torsivum CPER-KK1</name>
    <dbReference type="NCBI Taxonomy" id="450513"/>
    <lineage>
        <taxon>Bacteria</taxon>
        <taxon>Bacillati</taxon>
        <taxon>Cyanobacteriota</taxon>
        <taxon>Cyanophyceae</taxon>
        <taxon>Oscillatoriophycideae</taxon>
        <taxon>Oscillatoriales</taxon>
        <taxon>Microcoleaceae</taxon>
        <taxon>Symplocastrum</taxon>
    </lineage>
</organism>
<evidence type="ECO:0000313" key="3">
    <source>
        <dbReference type="EMBL" id="MBW4547679.1"/>
    </source>
</evidence>
<evidence type="ECO:0000259" key="2">
    <source>
        <dbReference type="Pfam" id="PF07878"/>
    </source>
</evidence>
<proteinExistence type="predicted"/>
<dbReference type="Proteomes" id="UP000753908">
    <property type="component" value="Unassembled WGS sequence"/>
</dbReference>
<dbReference type="InterPro" id="IPR012869">
    <property type="entry name" value="RHH_5"/>
</dbReference>
<dbReference type="InterPro" id="IPR010985">
    <property type="entry name" value="Ribbon_hlx_hlx"/>
</dbReference>
<sequence>MNTDESMSGRVNVVLSDDLYELVKDLAEAEQRSQSQMTAILVKEALTARGMIPQNKPPTAGTSSSKGRGKKGGDE</sequence>
<gene>
    <name evidence="3" type="ORF">KME25_25040</name>
</gene>
<dbReference type="Pfam" id="PF07878">
    <property type="entry name" value="RHH_5"/>
    <property type="match status" value="1"/>
</dbReference>
<name>A0A951UC79_9CYAN</name>
<dbReference type="SUPFAM" id="SSF47598">
    <property type="entry name" value="Ribbon-helix-helix"/>
    <property type="match status" value="1"/>
</dbReference>
<protein>
    <recommendedName>
        <fullName evidence="2">CopG-like ribbon-helix-helix domain-containing protein</fullName>
    </recommendedName>
</protein>
<dbReference type="AlphaFoldDB" id="A0A951UC79"/>
<dbReference type="GO" id="GO:0006355">
    <property type="term" value="P:regulation of DNA-templated transcription"/>
    <property type="evidence" value="ECO:0007669"/>
    <property type="project" value="InterPro"/>
</dbReference>
<reference evidence="3" key="2">
    <citation type="journal article" date="2022" name="Microbiol. Resour. Announc.">
        <title>Metagenome Sequencing to Explore Phylogenomics of Terrestrial Cyanobacteria.</title>
        <authorList>
            <person name="Ward R.D."/>
            <person name="Stajich J.E."/>
            <person name="Johansen J.R."/>
            <person name="Huntemann M."/>
            <person name="Clum A."/>
            <person name="Foster B."/>
            <person name="Foster B."/>
            <person name="Roux S."/>
            <person name="Palaniappan K."/>
            <person name="Varghese N."/>
            <person name="Mukherjee S."/>
            <person name="Reddy T.B.K."/>
            <person name="Daum C."/>
            <person name="Copeland A."/>
            <person name="Chen I.A."/>
            <person name="Ivanova N.N."/>
            <person name="Kyrpides N.C."/>
            <person name="Shapiro N."/>
            <person name="Eloe-Fadrosh E.A."/>
            <person name="Pietrasiak N."/>
        </authorList>
    </citation>
    <scope>NUCLEOTIDE SEQUENCE</scope>
    <source>
        <strain evidence="3">CPER-KK1</strain>
    </source>
</reference>